<evidence type="ECO:0000259" key="7">
    <source>
        <dbReference type="PROSITE" id="PS51900"/>
    </source>
</evidence>
<keyword evidence="3 5" id="KW-0238">DNA-binding</keyword>
<dbReference type="InterPro" id="IPR028259">
    <property type="entry name" value="AP2-like_int_N"/>
</dbReference>
<dbReference type="GO" id="GO:0015074">
    <property type="term" value="P:DNA integration"/>
    <property type="evidence" value="ECO:0007669"/>
    <property type="project" value="UniProtKB-KW"/>
</dbReference>
<dbReference type="STRING" id="1423792.FD09_GL000481"/>
<dbReference type="OrthoDB" id="9803188at2"/>
<proteinExistence type="inferred from homology"/>
<dbReference type="InterPro" id="IPR011010">
    <property type="entry name" value="DNA_brk_join_enz"/>
</dbReference>
<dbReference type="EMBL" id="AZEC01000010">
    <property type="protein sequence ID" value="KRL11874.1"/>
    <property type="molecule type" value="Genomic_DNA"/>
</dbReference>
<evidence type="ECO:0000256" key="3">
    <source>
        <dbReference type="ARBA" id="ARBA00023125"/>
    </source>
</evidence>
<comment type="caution">
    <text evidence="8">The sequence shown here is derived from an EMBL/GenBank/DDBJ whole genome shotgun (WGS) entry which is preliminary data.</text>
</comment>
<dbReference type="PROSITE" id="PS51898">
    <property type="entry name" value="TYR_RECOMBINASE"/>
    <property type="match status" value="1"/>
</dbReference>
<evidence type="ECO:0000256" key="4">
    <source>
        <dbReference type="ARBA" id="ARBA00023172"/>
    </source>
</evidence>
<dbReference type="SUPFAM" id="SSF56349">
    <property type="entry name" value="DNA breaking-rejoining enzymes"/>
    <property type="match status" value="1"/>
</dbReference>
<reference evidence="8 9" key="1">
    <citation type="journal article" date="2015" name="Genome Announc.">
        <title>Expanding the biotechnology potential of lactobacilli through comparative genomics of 213 strains and associated genera.</title>
        <authorList>
            <person name="Sun Z."/>
            <person name="Harris H.M."/>
            <person name="McCann A."/>
            <person name="Guo C."/>
            <person name="Argimon S."/>
            <person name="Zhang W."/>
            <person name="Yang X."/>
            <person name="Jeffery I.B."/>
            <person name="Cooney J.C."/>
            <person name="Kagawa T.F."/>
            <person name="Liu W."/>
            <person name="Song Y."/>
            <person name="Salvetti E."/>
            <person name="Wrobel A."/>
            <person name="Rasinkangas P."/>
            <person name="Parkhill J."/>
            <person name="Rea M.C."/>
            <person name="O'Sullivan O."/>
            <person name="Ritari J."/>
            <person name="Douillard F.P."/>
            <person name="Paul Ross R."/>
            <person name="Yang R."/>
            <person name="Briner A.E."/>
            <person name="Felis G.E."/>
            <person name="de Vos W.M."/>
            <person name="Barrangou R."/>
            <person name="Klaenhammer T.R."/>
            <person name="Caufield P.W."/>
            <person name="Cui Y."/>
            <person name="Zhang H."/>
            <person name="O'Toole P.W."/>
        </authorList>
    </citation>
    <scope>NUCLEOTIDE SEQUENCE [LARGE SCALE GENOMIC DNA]</scope>
    <source>
        <strain evidence="8 9">DSM 12744</strain>
    </source>
</reference>
<dbReference type="PROSITE" id="PS51900">
    <property type="entry name" value="CB"/>
    <property type="match status" value="1"/>
</dbReference>
<dbReference type="Gene3D" id="1.10.150.130">
    <property type="match status" value="1"/>
</dbReference>
<evidence type="ECO:0000256" key="5">
    <source>
        <dbReference type="PROSITE-ProRule" id="PRU01248"/>
    </source>
</evidence>
<accession>A0A0R1N2V4</accession>
<dbReference type="Gene3D" id="1.10.443.10">
    <property type="entry name" value="Intergrase catalytic core"/>
    <property type="match status" value="1"/>
</dbReference>
<dbReference type="GO" id="GO:0003677">
    <property type="term" value="F:DNA binding"/>
    <property type="evidence" value="ECO:0007669"/>
    <property type="project" value="UniProtKB-UniRule"/>
</dbReference>
<sequence length="359" mass="41079">MVSYRKRGKVWQYEISYKDLDGAYKKLRKSGFRLKSDAELAASQVKSLYADIRQFKAGEIPLSVYFERWINLYKRNSVTNVTFIKYENTLNHIRKIFGKMPLKDITRTVYQERLNVFARNHAPRTVSAFHKQIRAALLDALDEHIISNDPTRKAVVTGVAVHRPKKALDYGEWQKLIHHLDPDQIPEMMIYLAAVTGMRYAEILGVTTSDINWQEGTVDVNKTWDYKYHTGFKKTKNKASMRKLPLDSISLHHLHVFVENHLTSPNAPLFLVNGHAMVSAEINQVLTNKLHALGLPRVTFHGLRHTHASVLLYQGVSVLSVSKRLGHSSITTTQSTYLHIIKELEAKDTDKILAILKNA</sequence>
<dbReference type="CDD" id="cd01189">
    <property type="entry name" value="INT_ICEBs1_C_like"/>
    <property type="match status" value="1"/>
</dbReference>
<organism evidence="8 9">
    <name type="scientific">Schleiferilactobacillus perolens DSM 12744</name>
    <dbReference type="NCBI Taxonomy" id="1423792"/>
    <lineage>
        <taxon>Bacteria</taxon>
        <taxon>Bacillati</taxon>
        <taxon>Bacillota</taxon>
        <taxon>Bacilli</taxon>
        <taxon>Lactobacillales</taxon>
        <taxon>Lactobacillaceae</taxon>
        <taxon>Schleiferilactobacillus</taxon>
    </lineage>
</organism>
<keyword evidence="4" id="KW-0233">DNA recombination</keyword>
<dbReference type="Pfam" id="PF00589">
    <property type="entry name" value="Phage_integrase"/>
    <property type="match status" value="1"/>
</dbReference>
<name>A0A0R1N2V4_9LACO</name>
<dbReference type="InterPro" id="IPR013762">
    <property type="entry name" value="Integrase-like_cat_sf"/>
</dbReference>
<evidence type="ECO:0000259" key="6">
    <source>
        <dbReference type="PROSITE" id="PS51898"/>
    </source>
</evidence>
<dbReference type="InterPro" id="IPR004107">
    <property type="entry name" value="Integrase_SAM-like_N"/>
</dbReference>
<dbReference type="PATRIC" id="fig|1423792.3.peg.490"/>
<evidence type="ECO:0000313" key="9">
    <source>
        <dbReference type="Proteomes" id="UP000051330"/>
    </source>
</evidence>
<comment type="similarity">
    <text evidence="1">Belongs to the 'phage' integrase family.</text>
</comment>
<feature type="domain" description="Core-binding (CB)" evidence="7">
    <location>
        <begin position="60"/>
        <end position="141"/>
    </location>
</feature>
<evidence type="ECO:0000313" key="8">
    <source>
        <dbReference type="EMBL" id="KRL11874.1"/>
    </source>
</evidence>
<dbReference type="PANTHER" id="PTHR30349">
    <property type="entry name" value="PHAGE INTEGRASE-RELATED"/>
    <property type="match status" value="1"/>
</dbReference>
<dbReference type="GO" id="GO:0006310">
    <property type="term" value="P:DNA recombination"/>
    <property type="evidence" value="ECO:0007669"/>
    <property type="project" value="UniProtKB-KW"/>
</dbReference>
<dbReference type="InterPro" id="IPR044068">
    <property type="entry name" value="CB"/>
</dbReference>
<protein>
    <submittedName>
        <fullName evidence="8">Integrase</fullName>
    </submittedName>
</protein>
<evidence type="ECO:0000256" key="2">
    <source>
        <dbReference type="ARBA" id="ARBA00022908"/>
    </source>
</evidence>
<dbReference type="Pfam" id="PF14657">
    <property type="entry name" value="Arm-DNA-bind_4"/>
    <property type="match status" value="1"/>
</dbReference>
<gene>
    <name evidence="8" type="ORF">FD09_GL000481</name>
</gene>
<dbReference type="InterPro" id="IPR010998">
    <property type="entry name" value="Integrase_recombinase_N"/>
</dbReference>
<dbReference type="InterPro" id="IPR002104">
    <property type="entry name" value="Integrase_catalytic"/>
</dbReference>
<feature type="domain" description="Tyr recombinase" evidence="6">
    <location>
        <begin position="163"/>
        <end position="350"/>
    </location>
</feature>
<evidence type="ECO:0000256" key="1">
    <source>
        <dbReference type="ARBA" id="ARBA00008857"/>
    </source>
</evidence>
<dbReference type="Pfam" id="PF14659">
    <property type="entry name" value="Phage_int_SAM_3"/>
    <property type="match status" value="1"/>
</dbReference>
<keyword evidence="9" id="KW-1185">Reference proteome</keyword>
<dbReference type="PANTHER" id="PTHR30349:SF64">
    <property type="entry name" value="PROPHAGE INTEGRASE INTD-RELATED"/>
    <property type="match status" value="1"/>
</dbReference>
<dbReference type="Proteomes" id="UP000051330">
    <property type="component" value="Unassembled WGS sequence"/>
</dbReference>
<keyword evidence="2" id="KW-0229">DNA integration</keyword>
<dbReference type="RefSeq" id="WP_057821160.1">
    <property type="nucleotide sequence ID" value="NZ_AZEC01000010.1"/>
</dbReference>
<dbReference type="InterPro" id="IPR050090">
    <property type="entry name" value="Tyrosine_recombinase_XerCD"/>
</dbReference>
<dbReference type="AlphaFoldDB" id="A0A0R1N2V4"/>